<evidence type="ECO:0000313" key="2">
    <source>
        <dbReference type="EMBL" id="AHY15579.1"/>
    </source>
</evidence>
<evidence type="ECO:0000313" key="4">
    <source>
        <dbReference type="Proteomes" id="UP000025245"/>
    </source>
</evidence>
<dbReference type="PANTHER" id="PTHR30344">
    <property type="entry name" value="6-PHOSPHOGLUCONOLACTONASE-RELATED"/>
    <property type="match status" value="1"/>
</dbReference>
<proteinExistence type="inferred from homology"/>
<comment type="similarity">
    <text evidence="1">Belongs to the cycloisomerase 2 family.</text>
</comment>
<dbReference type="InterPro" id="IPR015943">
    <property type="entry name" value="WD40/YVTN_repeat-like_dom_sf"/>
</dbReference>
<keyword evidence="4" id="KW-1185">Reference proteome</keyword>
<dbReference type="KEGG" id="sio:DW64_03700"/>
<dbReference type="KEGG" id="siz:SI82_03930"/>
<sequence>MQTKIYFGTYTKEKSKGIYQVYLDETNGQFTDFKKIITLQNPTYLSKTDDFLFSLIQDGDKAGLASFNTRNDLISSALIEGPAPCHIAVDCQRQLAFGANYHKGEITLYHFNQLGKLSLTDCFQLSHPNQGQSRAHFVGLSPDKYLVTCDLGADAVTTFKLVDNNSHLEKITHYQAQAGAGCRQLVFHPNEKIAYLLCELNSTVEVLIYNGYGYFELLQTVSTLPDSYADFNACAAIRISADGRFLYCSNRGHDSITLFKIRRDGQLEVLDYVASAGQTPRDFNISPSQNYLIVAHQESNTISLFKRDQDSGKLNLLSNTLEVPEPTCVLFD</sequence>
<dbReference type="Pfam" id="PF10282">
    <property type="entry name" value="Lactonase"/>
    <property type="match status" value="1"/>
</dbReference>
<dbReference type="EMBL" id="CP007586">
    <property type="protein sequence ID" value="AHY15579.1"/>
    <property type="molecule type" value="Genomic_DNA"/>
</dbReference>
<protein>
    <submittedName>
        <fullName evidence="2">Carboxy-cis,cis-muconate cyclase</fullName>
    </submittedName>
    <submittedName>
        <fullName evidence="3">Lactonase family protein</fullName>
    </submittedName>
</protein>
<dbReference type="SUPFAM" id="SSF51004">
    <property type="entry name" value="C-terminal (heme d1) domain of cytochrome cd1-nitrite reductase"/>
    <property type="match status" value="1"/>
</dbReference>
<dbReference type="STRING" id="1346.BMF34_03825"/>
<dbReference type="PANTHER" id="PTHR30344:SF1">
    <property type="entry name" value="6-PHOSPHOGLUCONOLACTONASE"/>
    <property type="match status" value="1"/>
</dbReference>
<dbReference type="Gene3D" id="2.130.10.10">
    <property type="entry name" value="YVTN repeat-like/Quinoprotein amine dehydrogenase"/>
    <property type="match status" value="1"/>
</dbReference>
<dbReference type="GO" id="GO:0005829">
    <property type="term" value="C:cytosol"/>
    <property type="evidence" value="ECO:0007669"/>
    <property type="project" value="TreeGrafter"/>
</dbReference>
<dbReference type="OrthoDB" id="9790815at2"/>
<reference evidence="2 4" key="1">
    <citation type="journal article" date="2014" name="Genome Announc.">
        <title>Complete Genome Sequence of a Virulent Strain, Streptococcus iniae ISET0901, Isolated from Diseased Tilapia.</title>
        <authorList>
            <person name="Pridgeon J.W."/>
            <person name="Zhang D."/>
            <person name="Zhang L."/>
        </authorList>
    </citation>
    <scope>NUCLEOTIDE SEQUENCE [LARGE SCALE GENOMIC DNA]</scope>
    <source>
        <strain evidence="2 4">ISET0901</strain>
    </source>
</reference>
<dbReference type="RefSeq" id="WP_003099217.1">
    <property type="nucleotide sequence ID" value="NZ_CP010783.1"/>
</dbReference>
<dbReference type="Proteomes" id="UP000269148">
    <property type="component" value="Unassembled WGS sequence"/>
</dbReference>
<evidence type="ECO:0000256" key="1">
    <source>
        <dbReference type="ARBA" id="ARBA00005564"/>
    </source>
</evidence>
<organism evidence="3 5">
    <name type="scientific">Streptococcus iniae</name>
    <name type="common">Streptococcus shiloi</name>
    <dbReference type="NCBI Taxonomy" id="1346"/>
    <lineage>
        <taxon>Bacteria</taxon>
        <taxon>Bacillati</taxon>
        <taxon>Bacillota</taxon>
        <taxon>Bacilli</taxon>
        <taxon>Lactobacillales</taxon>
        <taxon>Streptococcaceae</taxon>
        <taxon>Streptococcus</taxon>
    </lineage>
</organism>
<dbReference type="InterPro" id="IPR050282">
    <property type="entry name" value="Cycloisomerase_2"/>
</dbReference>
<dbReference type="Proteomes" id="UP000025245">
    <property type="component" value="Chromosome"/>
</dbReference>
<dbReference type="InterPro" id="IPR019405">
    <property type="entry name" value="Lactonase_7-beta_prop"/>
</dbReference>
<accession>A0A3L8GJP8</accession>
<dbReference type="GeneID" id="35764775"/>
<dbReference type="EMBL" id="QLQD01000041">
    <property type="protein sequence ID" value="RLU57380.1"/>
    <property type="molecule type" value="Genomic_DNA"/>
</dbReference>
<dbReference type="InterPro" id="IPR011048">
    <property type="entry name" value="Haem_d1_sf"/>
</dbReference>
<gene>
    <name evidence="3" type="ORF">DIY07_04130</name>
    <name evidence="2" type="ORF">DQ08_03705</name>
</gene>
<dbReference type="KEGG" id="siq:DQ08_03705"/>
<evidence type="ECO:0000313" key="3">
    <source>
        <dbReference type="EMBL" id="RLU57380.1"/>
    </source>
</evidence>
<evidence type="ECO:0000313" key="5">
    <source>
        <dbReference type="Proteomes" id="UP000269148"/>
    </source>
</evidence>
<name>A0A3L8GJP8_STRIN</name>
<reference evidence="3 5" key="2">
    <citation type="submission" date="2018-06" db="EMBL/GenBank/DDBJ databases">
        <title>Mutators as drivers of adaptation in pathogenic bacteria and a risk factor for host jumps and vaccine escape.</title>
        <authorList>
            <person name="Barnes A.C."/>
            <person name="Silayeva O."/>
        </authorList>
    </citation>
    <scope>NUCLEOTIDE SEQUENCE [LARGE SCALE GENOMIC DNA]</scope>
    <source>
        <strain evidence="3 5">QMA0445</strain>
    </source>
</reference>
<dbReference type="AlphaFoldDB" id="A0A3L8GJP8"/>
<dbReference type="SMR" id="A0A3L8GJP8"/>
<dbReference type="GO" id="GO:0017057">
    <property type="term" value="F:6-phosphogluconolactonase activity"/>
    <property type="evidence" value="ECO:0007669"/>
    <property type="project" value="TreeGrafter"/>
</dbReference>